<keyword evidence="7 10" id="KW-1133">Transmembrane helix</keyword>
<evidence type="ECO:0000256" key="6">
    <source>
        <dbReference type="ARBA" id="ARBA00022692"/>
    </source>
</evidence>
<dbReference type="PANTHER" id="PTHR43823">
    <property type="entry name" value="SPORULATION PROTEIN YKVU"/>
    <property type="match status" value="1"/>
</dbReference>
<keyword evidence="8 10" id="KW-0472">Membrane</keyword>
<dbReference type="RefSeq" id="WP_158424893.1">
    <property type="nucleotide sequence ID" value="NZ_JAOQJQ010000002.1"/>
</dbReference>
<dbReference type="CDD" id="cd13143">
    <property type="entry name" value="MATE_MepA_like"/>
    <property type="match status" value="1"/>
</dbReference>
<keyword evidence="12" id="KW-1185">Reference proteome</keyword>
<accession>A0ABT2TJ09</accession>
<feature type="transmembrane region" description="Helical" evidence="10">
    <location>
        <begin position="133"/>
        <end position="151"/>
    </location>
</feature>
<feature type="transmembrane region" description="Helical" evidence="10">
    <location>
        <begin position="359"/>
        <end position="380"/>
    </location>
</feature>
<evidence type="ECO:0000256" key="2">
    <source>
        <dbReference type="ARBA" id="ARBA00008417"/>
    </source>
</evidence>
<evidence type="ECO:0000256" key="8">
    <source>
        <dbReference type="ARBA" id="ARBA00023136"/>
    </source>
</evidence>
<evidence type="ECO:0000313" key="11">
    <source>
        <dbReference type="EMBL" id="MCU6762202.1"/>
    </source>
</evidence>
<dbReference type="Proteomes" id="UP001652442">
    <property type="component" value="Unassembled WGS sequence"/>
</dbReference>
<sequence length="443" mass="48066">MSNTLAKKFDLFSLIKFALPNTIMMVFLSMYVIVDGIFISRFVGTTALSAVNMVFPALSIILAVAIMIATGGSAIIARRMGEGKEQEARTNLSFLVLVEICFGILVMIFGNLFLDQIVTLLGASAAQFEMCRVYARIIFLFAPCFALQTGFETFFVTAGKPTIGLSVVVVAGITNIVLDYVFIVPLQMGILGAALGTGIGTCIPALSGILFFLRKGGKTLYFVKPEFDGRVLLKTCANGSSEMVTNLSNAVTTFLFNYTFMKFFGENGVASITIILYFQYIFTALYFGYSNGIAPVISFKYGQGDTGQLKQVFKNSVWIVSCGSVLAFIFSRILSGLVIKVFTPEQSPVYQLTLGGISVFSIGFLLMGISIFASALFTALSDGFSSAVISFARTFVFLVGAILLLPNLLGENGVWLSVPAAEACGIIVTFLFLVWKRKKYQYC</sequence>
<feature type="transmembrane region" description="Helical" evidence="10">
    <location>
        <begin position="89"/>
        <end position="113"/>
    </location>
</feature>
<dbReference type="InterPro" id="IPR002528">
    <property type="entry name" value="MATE_fam"/>
</dbReference>
<evidence type="ECO:0000313" key="12">
    <source>
        <dbReference type="Proteomes" id="UP001652442"/>
    </source>
</evidence>
<comment type="caution">
    <text evidence="11">The sequence shown here is derived from an EMBL/GenBank/DDBJ whole genome shotgun (WGS) entry which is preliminary data.</text>
</comment>
<evidence type="ECO:0000256" key="9">
    <source>
        <dbReference type="ARBA" id="ARBA00023251"/>
    </source>
</evidence>
<feature type="transmembrane region" description="Helical" evidence="10">
    <location>
        <begin position="54"/>
        <end position="77"/>
    </location>
</feature>
<reference evidence="11 12" key="1">
    <citation type="journal article" date="2021" name="ISME Commun">
        <title>Automated analysis of genomic sequences facilitates high-throughput and comprehensive description of bacteria.</title>
        <authorList>
            <person name="Hitch T.C.A."/>
        </authorList>
    </citation>
    <scope>NUCLEOTIDE SEQUENCE [LARGE SCALE GENOMIC DNA]</scope>
    <source>
        <strain evidence="11 12">Sanger_109</strain>
    </source>
</reference>
<dbReference type="InterPro" id="IPR045070">
    <property type="entry name" value="MATE_MepA-like"/>
</dbReference>
<feature type="transmembrane region" description="Helical" evidence="10">
    <location>
        <begin position="163"/>
        <end position="183"/>
    </location>
</feature>
<evidence type="ECO:0000256" key="7">
    <source>
        <dbReference type="ARBA" id="ARBA00022989"/>
    </source>
</evidence>
<evidence type="ECO:0000256" key="5">
    <source>
        <dbReference type="ARBA" id="ARBA00022475"/>
    </source>
</evidence>
<keyword evidence="5" id="KW-1003">Cell membrane</keyword>
<feature type="transmembrane region" description="Helical" evidence="10">
    <location>
        <begin position="189"/>
        <end position="213"/>
    </location>
</feature>
<evidence type="ECO:0000256" key="1">
    <source>
        <dbReference type="ARBA" id="ARBA00004651"/>
    </source>
</evidence>
<dbReference type="Pfam" id="PF01554">
    <property type="entry name" value="MatE"/>
    <property type="match status" value="2"/>
</dbReference>
<feature type="transmembrane region" description="Helical" evidence="10">
    <location>
        <begin position="12"/>
        <end position="34"/>
    </location>
</feature>
<name>A0ABT2TJ09_9FIRM</name>
<feature type="transmembrane region" description="Helical" evidence="10">
    <location>
        <begin position="387"/>
        <end position="408"/>
    </location>
</feature>
<evidence type="ECO:0000256" key="3">
    <source>
        <dbReference type="ARBA" id="ARBA00022106"/>
    </source>
</evidence>
<comment type="subcellular location">
    <subcellularLocation>
        <location evidence="1">Cell membrane</location>
        <topology evidence="1">Multi-pass membrane protein</topology>
    </subcellularLocation>
</comment>
<dbReference type="PANTHER" id="PTHR43823:SF3">
    <property type="entry name" value="MULTIDRUG EXPORT PROTEIN MEPA"/>
    <property type="match status" value="1"/>
</dbReference>
<feature type="transmembrane region" description="Helical" evidence="10">
    <location>
        <begin position="317"/>
        <end position="339"/>
    </location>
</feature>
<keyword evidence="9" id="KW-0046">Antibiotic resistance</keyword>
<dbReference type="InterPro" id="IPR051327">
    <property type="entry name" value="MATE_MepA_subfamily"/>
</dbReference>
<evidence type="ECO:0000256" key="10">
    <source>
        <dbReference type="SAM" id="Phobius"/>
    </source>
</evidence>
<organism evidence="11 12">
    <name type="scientific">Brotonthovivens ammoniilytica</name>
    <dbReference type="NCBI Taxonomy" id="2981725"/>
    <lineage>
        <taxon>Bacteria</taxon>
        <taxon>Bacillati</taxon>
        <taxon>Bacillota</taxon>
        <taxon>Clostridia</taxon>
        <taxon>Lachnospirales</taxon>
        <taxon>Lachnospiraceae</taxon>
        <taxon>Brotonthovivens</taxon>
    </lineage>
</organism>
<keyword evidence="4" id="KW-0813">Transport</keyword>
<keyword evidence="6 10" id="KW-0812">Transmembrane</keyword>
<comment type="similarity">
    <text evidence="2">Belongs to the multi antimicrobial extrusion (MATE) (TC 2.A.66.1) family. MepA subfamily.</text>
</comment>
<gene>
    <name evidence="11" type="ORF">OCV88_07570</name>
</gene>
<evidence type="ECO:0000256" key="4">
    <source>
        <dbReference type="ARBA" id="ARBA00022448"/>
    </source>
</evidence>
<feature type="transmembrane region" description="Helical" evidence="10">
    <location>
        <begin position="414"/>
        <end position="435"/>
    </location>
</feature>
<protein>
    <recommendedName>
        <fullName evidence="3">Multidrug export protein MepA</fullName>
    </recommendedName>
</protein>
<dbReference type="EMBL" id="JAOQJQ010000002">
    <property type="protein sequence ID" value="MCU6762202.1"/>
    <property type="molecule type" value="Genomic_DNA"/>
</dbReference>
<dbReference type="InterPro" id="IPR048279">
    <property type="entry name" value="MdtK-like"/>
</dbReference>
<proteinExistence type="inferred from homology"/>
<dbReference type="PIRSF" id="PIRSF006603">
    <property type="entry name" value="DinF"/>
    <property type="match status" value="1"/>
</dbReference>